<feature type="domain" description="Penicillin-binding protein dimerisation" evidence="6">
    <location>
        <begin position="51"/>
        <end position="213"/>
    </location>
</feature>
<name>A0A9D2QTU8_9FIRM</name>
<dbReference type="GO" id="GO:0071555">
    <property type="term" value="P:cell wall organization"/>
    <property type="evidence" value="ECO:0007669"/>
    <property type="project" value="TreeGrafter"/>
</dbReference>
<evidence type="ECO:0000259" key="5">
    <source>
        <dbReference type="Pfam" id="PF00905"/>
    </source>
</evidence>
<dbReference type="PANTHER" id="PTHR30627">
    <property type="entry name" value="PEPTIDOGLYCAN D,D-TRANSPEPTIDASE"/>
    <property type="match status" value="1"/>
</dbReference>
<feature type="region of interest" description="Disordered" evidence="4">
    <location>
        <begin position="139"/>
        <end position="160"/>
    </location>
</feature>
<dbReference type="Gene3D" id="3.90.1310.10">
    <property type="entry name" value="Penicillin-binding protein 2a (Domain 2)"/>
    <property type="match status" value="1"/>
</dbReference>
<feature type="compositionally biased region" description="Acidic residues" evidence="4">
    <location>
        <begin position="678"/>
        <end position="698"/>
    </location>
</feature>
<evidence type="ECO:0000259" key="6">
    <source>
        <dbReference type="Pfam" id="PF03717"/>
    </source>
</evidence>
<dbReference type="GO" id="GO:0008658">
    <property type="term" value="F:penicillin binding"/>
    <property type="evidence" value="ECO:0007669"/>
    <property type="project" value="InterPro"/>
</dbReference>
<evidence type="ECO:0000313" key="8">
    <source>
        <dbReference type="Proteomes" id="UP000823892"/>
    </source>
</evidence>
<evidence type="ECO:0000256" key="1">
    <source>
        <dbReference type="ARBA" id="ARBA00004370"/>
    </source>
</evidence>
<protein>
    <submittedName>
        <fullName evidence="7">Cell division protein FtsI</fullName>
    </submittedName>
</protein>
<comment type="similarity">
    <text evidence="2">Belongs to the transpeptidase family.</text>
</comment>
<accession>A0A9D2QTU8</accession>
<dbReference type="Pfam" id="PF03717">
    <property type="entry name" value="PBP_dimer"/>
    <property type="match status" value="1"/>
</dbReference>
<dbReference type="Proteomes" id="UP000823892">
    <property type="component" value="Unassembled WGS sequence"/>
</dbReference>
<organism evidence="7 8">
    <name type="scientific">Candidatus Blautia avicola</name>
    <dbReference type="NCBI Taxonomy" id="2838483"/>
    <lineage>
        <taxon>Bacteria</taxon>
        <taxon>Bacillati</taxon>
        <taxon>Bacillota</taxon>
        <taxon>Clostridia</taxon>
        <taxon>Lachnospirales</taxon>
        <taxon>Lachnospiraceae</taxon>
        <taxon>Blautia</taxon>
    </lineage>
</organism>
<dbReference type="Pfam" id="PF00905">
    <property type="entry name" value="Transpeptidase"/>
    <property type="match status" value="1"/>
</dbReference>
<sequence>MKRKLAGVFAVTLLAFAGLLTGITVINAREGNRYAQQVLSQSQQQYTNTTIPFRRGTITDRNGTVLANSVKVYNLILDCQAVNYNDDYREPTIEALEEYFDIDRDTIEGLLDNEETSSSQYQILEKEVSMDDKNAFQQANELPEDEDERNALSEEERERRSNVQGIYFEDDYKRVYPLESLACDVIGFTDAGNTADWGLEGYYNNTLNGTNGRKFGYLSDDTDQAQTIVEAVDGKNLTTTLDATIQGIVEKYIEAFNTALSAGPNNVAGEQKKGAENIGVIIEDPNTGEILAMGSSGGYDLNDPRDLSGIYTEEKIEEMNDEETREALFDMWRNFCISDDYEPGSVVKPIVVASALESGAVTESDTFYCDGGQQIGEDFVRCAVYPNAHGIESLGEVIQNSCNDGMMAIGRKMGSAEFLKYQAKFNFGTRTGIDLPGEGTGILFSEDNMYEMELATSAFGQGFTCTMIQEIAAMSAAINGGTYFKPHLVKEITDQDGKVLQNITPTVMKEPVSEDVSADIREYMGMSVESGTSRSAKVQGYSMGGKTGTAEKLADTEKDNYLVSFIGFAPLDDPQMLIYVVVDTPNVDSQASSSYAQYLAQAIMSEVLPYMNIPQDEETTEETVLWQGFYGVPKLTDIIEDGVSNPYGTVLDQGYGDGDPQETELNDEYSDGITNEEAGIDEDDPSYQEDVYDTEELEDFGRESDAEDPADTQERDQEDTEDGENSTGDTADG</sequence>
<feature type="compositionally biased region" description="Acidic residues" evidence="4">
    <location>
        <begin position="705"/>
        <end position="724"/>
    </location>
</feature>
<dbReference type="Gene3D" id="3.40.710.10">
    <property type="entry name" value="DD-peptidase/beta-lactamase superfamily"/>
    <property type="match status" value="1"/>
</dbReference>
<dbReference type="InterPro" id="IPR012338">
    <property type="entry name" value="Beta-lactam/transpept-like"/>
</dbReference>
<dbReference type="SUPFAM" id="SSF56519">
    <property type="entry name" value="Penicillin binding protein dimerisation domain"/>
    <property type="match status" value="1"/>
</dbReference>
<feature type="region of interest" description="Disordered" evidence="4">
    <location>
        <begin position="674"/>
        <end position="733"/>
    </location>
</feature>
<evidence type="ECO:0000313" key="7">
    <source>
        <dbReference type="EMBL" id="HJD29490.1"/>
    </source>
</evidence>
<evidence type="ECO:0000256" key="3">
    <source>
        <dbReference type="ARBA" id="ARBA00023136"/>
    </source>
</evidence>
<dbReference type="PANTHER" id="PTHR30627:SF1">
    <property type="entry name" value="PEPTIDOGLYCAN D,D-TRANSPEPTIDASE FTSI"/>
    <property type="match status" value="1"/>
</dbReference>
<proteinExistence type="inferred from homology"/>
<reference evidence="7" key="1">
    <citation type="journal article" date="2021" name="PeerJ">
        <title>Extensive microbial diversity within the chicken gut microbiome revealed by metagenomics and culture.</title>
        <authorList>
            <person name="Gilroy R."/>
            <person name="Ravi A."/>
            <person name="Getino M."/>
            <person name="Pursley I."/>
            <person name="Horton D.L."/>
            <person name="Alikhan N.F."/>
            <person name="Baker D."/>
            <person name="Gharbi K."/>
            <person name="Hall N."/>
            <person name="Watson M."/>
            <person name="Adriaenssens E.M."/>
            <person name="Foster-Nyarko E."/>
            <person name="Jarju S."/>
            <person name="Secka A."/>
            <person name="Antonio M."/>
            <person name="Oren A."/>
            <person name="Chaudhuri R.R."/>
            <person name="La Ragione R."/>
            <person name="Hildebrand F."/>
            <person name="Pallen M.J."/>
        </authorList>
    </citation>
    <scope>NUCLEOTIDE SEQUENCE</scope>
    <source>
        <strain evidence="7">ChiBcec6-4105</strain>
    </source>
</reference>
<dbReference type="InterPro" id="IPR005311">
    <property type="entry name" value="PBP_dimer"/>
</dbReference>
<evidence type="ECO:0000256" key="2">
    <source>
        <dbReference type="ARBA" id="ARBA00007171"/>
    </source>
</evidence>
<feature type="domain" description="Penicillin-binding protein transpeptidase" evidence="5">
    <location>
        <begin position="279"/>
        <end position="604"/>
    </location>
</feature>
<dbReference type="InterPro" id="IPR050515">
    <property type="entry name" value="Beta-lactam/transpept"/>
</dbReference>
<keyword evidence="7" id="KW-0132">Cell division</keyword>
<gene>
    <name evidence="7" type="ORF">H9914_10940</name>
</gene>
<evidence type="ECO:0000256" key="4">
    <source>
        <dbReference type="SAM" id="MobiDB-lite"/>
    </source>
</evidence>
<dbReference type="GO" id="GO:0005886">
    <property type="term" value="C:plasma membrane"/>
    <property type="evidence" value="ECO:0007669"/>
    <property type="project" value="TreeGrafter"/>
</dbReference>
<dbReference type="InterPro" id="IPR036138">
    <property type="entry name" value="PBP_dimer_sf"/>
</dbReference>
<reference evidence="7" key="2">
    <citation type="submission" date="2021-04" db="EMBL/GenBank/DDBJ databases">
        <authorList>
            <person name="Gilroy R."/>
        </authorList>
    </citation>
    <scope>NUCLEOTIDE SEQUENCE</scope>
    <source>
        <strain evidence="7">ChiBcec6-4105</strain>
    </source>
</reference>
<comment type="caution">
    <text evidence="7">The sequence shown here is derived from an EMBL/GenBank/DDBJ whole genome shotgun (WGS) entry which is preliminary data.</text>
</comment>
<keyword evidence="3" id="KW-0472">Membrane</keyword>
<dbReference type="AlphaFoldDB" id="A0A9D2QTU8"/>
<feature type="compositionally biased region" description="Basic and acidic residues" evidence="4">
    <location>
        <begin position="149"/>
        <end position="160"/>
    </location>
</feature>
<dbReference type="SUPFAM" id="SSF56601">
    <property type="entry name" value="beta-lactamase/transpeptidase-like"/>
    <property type="match status" value="1"/>
</dbReference>
<keyword evidence="7" id="KW-0131">Cell cycle</keyword>
<dbReference type="InterPro" id="IPR001460">
    <property type="entry name" value="PCN-bd_Tpept"/>
</dbReference>
<comment type="subcellular location">
    <subcellularLocation>
        <location evidence="1">Membrane</location>
    </subcellularLocation>
</comment>
<dbReference type="EMBL" id="DWUY01000247">
    <property type="protein sequence ID" value="HJD29490.1"/>
    <property type="molecule type" value="Genomic_DNA"/>
</dbReference>
<dbReference type="GO" id="GO:0051301">
    <property type="term" value="P:cell division"/>
    <property type="evidence" value="ECO:0007669"/>
    <property type="project" value="UniProtKB-KW"/>
</dbReference>